<name>A0A8J6FB65_ELECQ</name>
<feature type="signal peptide" evidence="3">
    <location>
        <begin position="1"/>
        <end position="21"/>
    </location>
</feature>
<dbReference type="Gene3D" id="3.10.450.10">
    <property type="match status" value="1"/>
</dbReference>
<feature type="chain" id="PRO_5035223771" description="Cystatin domain-containing protein" evidence="3">
    <location>
        <begin position="22"/>
        <end position="131"/>
    </location>
</feature>
<comment type="similarity">
    <text evidence="1">Belongs to the cystatin family.</text>
</comment>
<keyword evidence="2" id="KW-1015">Disulfide bond</keyword>
<dbReference type="EMBL" id="WNTK01000005">
    <property type="protein sequence ID" value="KAG9484303.1"/>
    <property type="molecule type" value="Genomic_DNA"/>
</dbReference>
<evidence type="ECO:0000256" key="2">
    <source>
        <dbReference type="ARBA" id="ARBA00023157"/>
    </source>
</evidence>
<dbReference type="GO" id="GO:0004869">
    <property type="term" value="F:cysteine-type endopeptidase inhibitor activity"/>
    <property type="evidence" value="ECO:0007669"/>
    <property type="project" value="InterPro"/>
</dbReference>
<keyword evidence="3" id="KW-0732">Signal</keyword>
<dbReference type="SUPFAM" id="SSF54403">
    <property type="entry name" value="Cystatin/monellin"/>
    <property type="match status" value="1"/>
</dbReference>
<dbReference type="InterPro" id="IPR000010">
    <property type="entry name" value="Cystatin_dom"/>
</dbReference>
<dbReference type="FunFam" id="3.10.450.10:FF:000004">
    <property type="entry name" value="Cystatin C"/>
    <property type="match status" value="1"/>
</dbReference>
<dbReference type="PROSITE" id="PS00287">
    <property type="entry name" value="CYSTATIN"/>
    <property type="match status" value="1"/>
</dbReference>
<dbReference type="Proteomes" id="UP000770717">
    <property type="component" value="Unassembled WGS sequence"/>
</dbReference>
<dbReference type="OrthoDB" id="1908104at2759"/>
<dbReference type="Pfam" id="PF00031">
    <property type="entry name" value="Cystatin"/>
    <property type="match status" value="1"/>
</dbReference>
<dbReference type="InterPro" id="IPR046350">
    <property type="entry name" value="Cystatin_sf"/>
</dbReference>
<evidence type="ECO:0000256" key="3">
    <source>
        <dbReference type="SAM" id="SignalP"/>
    </source>
</evidence>
<dbReference type="AlphaFoldDB" id="A0A8J6FB65"/>
<dbReference type="GO" id="GO:0005737">
    <property type="term" value="C:cytoplasm"/>
    <property type="evidence" value="ECO:0007669"/>
    <property type="project" value="TreeGrafter"/>
</dbReference>
<dbReference type="GO" id="GO:0005615">
    <property type="term" value="C:extracellular space"/>
    <property type="evidence" value="ECO:0007669"/>
    <property type="project" value="TreeGrafter"/>
</dbReference>
<evidence type="ECO:0000313" key="5">
    <source>
        <dbReference type="EMBL" id="KAG9484303.1"/>
    </source>
</evidence>
<keyword evidence="6" id="KW-1185">Reference proteome</keyword>
<feature type="domain" description="Cystatin" evidence="4">
    <location>
        <begin position="27"/>
        <end position="131"/>
    </location>
</feature>
<reference evidence="5" key="1">
    <citation type="thesis" date="2020" institute="ProQuest LLC" country="789 East Eisenhower Parkway, Ann Arbor, MI, USA">
        <title>Comparative Genomics and Chromosome Evolution.</title>
        <authorList>
            <person name="Mudd A.B."/>
        </authorList>
    </citation>
    <scope>NUCLEOTIDE SEQUENCE</scope>
    <source>
        <strain evidence="5">HN-11 Male</strain>
        <tissue evidence="5">Kidney and liver</tissue>
    </source>
</reference>
<evidence type="ECO:0000259" key="4">
    <source>
        <dbReference type="SMART" id="SM00043"/>
    </source>
</evidence>
<dbReference type="SMART" id="SM00043">
    <property type="entry name" value="CY"/>
    <property type="match status" value="1"/>
</dbReference>
<dbReference type="GO" id="GO:0031982">
    <property type="term" value="C:vesicle"/>
    <property type="evidence" value="ECO:0007669"/>
    <property type="project" value="TreeGrafter"/>
</dbReference>
<comment type="caution">
    <text evidence="5">The sequence shown here is derived from an EMBL/GenBank/DDBJ whole genome shotgun (WGS) entry which is preliminary data.</text>
</comment>
<sequence length="131" mass="15140">MAVIWKICLVVTLALCSQVFAQNKKLGLMGGWREANENDKDVQRILQFVKEEYNKYSNDGYITGIHRVIRVQKQVVAGMKYKIEVEAVFCPHYKPNTEECQIENVTKKKCAFDVLTIPWQGVKELRHSSCM</sequence>
<proteinExistence type="inferred from homology"/>
<dbReference type="CDD" id="cd00042">
    <property type="entry name" value="CY"/>
    <property type="match status" value="1"/>
</dbReference>
<dbReference type="PANTHER" id="PTHR46186">
    <property type="entry name" value="CYSTATIN"/>
    <property type="match status" value="1"/>
</dbReference>
<evidence type="ECO:0000256" key="1">
    <source>
        <dbReference type="ARBA" id="ARBA00009403"/>
    </source>
</evidence>
<evidence type="ECO:0000313" key="6">
    <source>
        <dbReference type="Proteomes" id="UP000770717"/>
    </source>
</evidence>
<dbReference type="InterPro" id="IPR018073">
    <property type="entry name" value="Prot_inh_cystat_CS"/>
</dbReference>
<gene>
    <name evidence="5" type="ORF">GDO78_009953</name>
</gene>
<organism evidence="5 6">
    <name type="scientific">Eleutherodactylus coqui</name>
    <name type="common">Puerto Rican coqui</name>
    <dbReference type="NCBI Taxonomy" id="57060"/>
    <lineage>
        <taxon>Eukaryota</taxon>
        <taxon>Metazoa</taxon>
        <taxon>Chordata</taxon>
        <taxon>Craniata</taxon>
        <taxon>Vertebrata</taxon>
        <taxon>Euteleostomi</taxon>
        <taxon>Amphibia</taxon>
        <taxon>Batrachia</taxon>
        <taxon>Anura</taxon>
        <taxon>Neobatrachia</taxon>
        <taxon>Hyloidea</taxon>
        <taxon>Eleutherodactylidae</taxon>
        <taxon>Eleutherodactylinae</taxon>
        <taxon>Eleutherodactylus</taxon>
        <taxon>Eleutherodactylus</taxon>
    </lineage>
</organism>
<protein>
    <recommendedName>
        <fullName evidence="4">Cystatin domain-containing protein</fullName>
    </recommendedName>
</protein>
<dbReference type="PANTHER" id="PTHR46186:SF18">
    <property type="entry name" value="CYSTATIN-LIKE"/>
    <property type="match status" value="1"/>
</dbReference>
<accession>A0A8J6FB65</accession>